<dbReference type="Gene3D" id="3.40.50.11350">
    <property type="match status" value="1"/>
</dbReference>
<dbReference type="Gene3D" id="3.40.50.11340">
    <property type="match status" value="1"/>
</dbReference>
<comment type="caution">
    <text evidence="8">The sequence shown here is derived from an EMBL/GenBank/DDBJ whole genome shotgun (WGS) entry which is preliminary data.</text>
</comment>
<evidence type="ECO:0000256" key="5">
    <source>
        <dbReference type="ARBA" id="ARBA00023180"/>
    </source>
</evidence>
<keyword evidence="9" id="KW-1185">Reference proteome</keyword>
<dbReference type="GO" id="GO:0009969">
    <property type="term" value="P:xyloglucan biosynthetic process"/>
    <property type="evidence" value="ECO:0000318"/>
    <property type="project" value="GO_Central"/>
</dbReference>
<comment type="subcellular location">
    <subcellularLocation>
        <location evidence="7">Golgi apparatus</location>
        <location evidence="7">Golgi stack membrane</location>
        <topology evidence="7">Single-pass type II membrane protein</topology>
    </subcellularLocation>
</comment>
<dbReference type="STRING" id="3983.A0A2C9UXD1"/>
<dbReference type="OrthoDB" id="428346at2759"/>
<accession>A0A2C9UXD1</accession>
<evidence type="ECO:0000256" key="3">
    <source>
        <dbReference type="ARBA" id="ARBA00022679"/>
    </source>
</evidence>
<evidence type="ECO:0000256" key="6">
    <source>
        <dbReference type="ARBA" id="ARBA00023316"/>
    </source>
</evidence>
<gene>
    <name evidence="8" type="ORF">MANES_11G009200v8</name>
</gene>
<evidence type="ECO:0000313" key="9">
    <source>
        <dbReference type="Proteomes" id="UP000091857"/>
    </source>
</evidence>
<keyword evidence="7" id="KW-0472">Membrane</keyword>
<proteinExistence type="inferred from homology"/>
<comment type="similarity">
    <text evidence="1 7">Belongs to the glycosyltransferase 37 family.</text>
</comment>
<dbReference type="Gramene" id="Manes.11G009200.1.v8.1">
    <property type="protein sequence ID" value="Manes.11G009200.1.v8.1.CDS.1"/>
    <property type="gene ID" value="Manes.11G009200.v8.1"/>
</dbReference>
<evidence type="ECO:0000256" key="7">
    <source>
        <dbReference type="RuleBase" id="RU367004"/>
    </source>
</evidence>
<dbReference type="OMA" id="EINGENQ"/>
<comment type="function">
    <text evidence="7">May be involved in cell wall biosynthesis.</text>
</comment>
<keyword evidence="5" id="KW-0325">Glycoprotein</keyword>
<evidence type="ECO:0000256" key="4">
    <source>
        <dbReference type="ARBA" id="ARBA00023034"/>
    </source>
</evidence>
<evidence type="ECO:0000256" key="1">
    <source>
        <dbReference type="ARBA" id="ARBA00010481"/>
    </source>
</evidence>
<keyword evidence="6 7" id="KW-0961">Cell wall biogenesis/degradation</keyword>
<keyword evidence="2 7" id="KW-0328">Glycosyltransferase</keyword>
<dbReference type="EMBL" id="CM004397">
    <property type="protein sequence ID" value="OAY36279.1"/>
    <property type="molecule type" value="Genomic_DNA"/>
</dbReference>
<dbReference type="GO" id="GO:0008107">
    <property type="term" value="F:galactoside 2-alpha-L-fucosyltransferase activity"/>
    <property type="evidence" value="ECO:0007669"/>
    <property type="project" value="InterPro"/>
</dbReference>
<dbReference type="PANTHER" id="PTHR31889:SF2">
    <property type="entry name" value="FUCOSYLTRANSFERASE 3"/>
    <property type="match status" value="1"/>
</dbReference>
<keyword evidence="4 7" id="KW-0333">Golgi apparatus</keyword>
<dbReference type="GO" id="GO:0032580">
    <property type="term" value="C:Golgi cisterna membrane"/>
    <property type="evidence" value="ECO:0007669"/>
    <property type="project" value="UniProtKB-SubCell"/>
</dbReference>
<keyword evidence="7" id="KW-0812">Transmembrane</keyword>
<dbReference type="FunFam" id="3.40.50.11340:FF:000005">
    <property type="entry name" value="Galactoside 2-alpha-L-fucosyltransferase"/>
    <property type="match status" value="1"/>
</dbReference>
<dbReference type="Proteomes" id="UP000091857">
    <property type="component" value="Chromosome 11"/>
</dbReference>
<dbReference type="InterPro" id="IPR004938">
    <property type="entry name" value="XG_FTase"/>
</dbReference>
<evidence type="ECO:0000313" key="8">
    <source>
        <dbReference type="EMBL" id="OAY36279.1"/>
    </source>
</evidence>
<evidence type="ECO:0000256" key="2">
    <source>
        <dbReference type="ARBA" id="ARBA00022676"/>
    </source>
</evidence>
<sequence length="538" mass="61813">MEVKPVNKVLGFGMVRTLTLVACLVAFPTLIMLSVIYQVGMLNLPEEFDKVNILEGIAQNAAHFDVGVNNLLGGLLPSGFDHESCLSRYQSVQYRKPSTKKPSPYLLSKLRNYENLHKRCGPYTKSYNETLNLLEPSNISSPSDCKYMVWKAQAGLGNRILTMAAAFLYAILTNRVLLVEHESDMVDLFCEPFPNTSWLLPLDFPLKNEFRKLNQMYPRTFGNMLKNNIINASTDLPPSFVYLFLAFRNDHYDKLFYCEEHQALLQKVPWLIVKSDEYFIPSFFLMPSFEQELDKMFPDKETVFHHLGRYLFHPSNKAWGLITRFYQSHLAKADERIGIQIRVFDPKSSSFEIVMDQILACTLKENLLPEVDKERFITSPSKNQTSKAILITSLHPEFYENMRDMYWTFPTLSGEVIGVYQPSHEQHQQFGDGMHNMKAWVEMYLLSLSDFLVTSSWSTFGYVAQGLGGLKPWILYKPEQQVIPNPACRRAMSMEPCFHLPPTYDCKAKMEVDMGTVVPYVKYCEDATSGLKLVNNNL</sequence>
<dbReference type="EC" id="2.4.1.-" evidence="7"/>
<dbReference type="AlphaFoldDB" id="A0A2C9UXD1"/>
<keyword evidence="3 7" id="KW-0808">Transferase</keyword>
<reference evidence="9" key="1">
    <citation type="journal article" date="2016" name="Nat. Biotechnol.">
        <title>Sequencing wild and cultivated cassava and related species reveals extensive interspecific hybridization and genetic diversity.</title>
        <authorList>
            <person name="Bredeson J.V."/>
            <person name="Lyons J.B."/>
            <person name="Prochnik S.E."/>
            <person name="Wu G.A."/>
            <person name="Ha C.M."/>
            <person name="Edsinger-Gonzales E."/>
            <person name="Grimwood J."/>
            <person name="Schmutz J."/>
            <person name="Rabbi I.Y."/>
            <person name="Egesi C."/>
            <person name="Nauluvula P."/>
            <person name="Lebot V."/>
            <person name="Ndunguru J."/>
            <person name="Mkamilo G."/>
            <person name="Bart R.S."/>
            <person name="Setter T.L."/>
            <person name="Gleadow R.M."/>
            <person name="Kulakow P."/>
            <person name="Ferguson M.E."/>
            <person name="Rounsley S."/>
            <person name="Rokhsar D.S."/>
        </authorList>
    </citation>
    <scope>NUCLEOTIDE SEQUENCE [LARGE SCALE GENOMIC DNA]</scope>
    <source>
        <strain evidence="9">cv. AM560-2</strain>
    </source>
</reference>
<keyword evidence="7" id="KW-1133">Transmembrane helix</keyword>
<organism evidence="8 9">
    <name type="scientific">Manihot esculenta</name>
    <name type="common">Cassava</name>
    <name type="synonym">Jatropha manihot</name>
    <dbReference type="NCBI Taxonomy" id="3983"/>
    <lineage>
        <taxon>Eukaryota</taxon>
        <taxon>Viridiplantae</taxon>
        <taxon>Streptophyta</taxon>
        <taxon>Embryophyta</taxon>
        <taxon>Tracheophyta</taxon>
        <taxon>Spermatophyta</taxon>
        <taxon>Magnoliopsida</taxon>
        <taxon>eudicotyledons</taxon>
        <taxon>Gunneridae</taxon>
        <taxon>Pentapetalae</taxon>
        <taxon>rosids</taxon>
        <taxon>fabids</taxon>
        <taxon>Malpighiales</taxon>
        <taxon>Euphorbiaceae</taxon>
        <taxon>Crotonoideae</taxon>
        <taxon>Manihoteae</taxon>
        <taxon>Manihot</taxon>
    </lineage>
</organism>
<dbReference type="GO" id="GO:0042546">
    <property type="term" value="P:cell wall biogenesis"/>
    <property type="evidence" value="ECO:0007669"/>
    <property type="project" value="InterPro"/>
</dbReference>
<protein>
    <recommendedName>
        <fullName evidence="7">Fucosyltransferase</fullName>
        <ecNumber evidence="7">2.4.1.-</ecNumber>
    </recommendedName>
</protein>
<dbReference type="PANTHER" id="PTHR31889">
    <property type="entry name" value="FUCOSYLTRANSFERASE 2-RELATED"/>
    <property type="match status" value="1"/>
</dbReference>
<name>A0A2C9UXD1_MANES</name>
<dbReference type="Pfam" id="PF03254">
    <property type="entry name" value="XG_FTase"/>
    <property type="match status" value="1"/>
</dbReference>
<dbReference type="GO" id="GO:0071555">
    <property type="term" value="P:cell wall organization"/>
    <property type="evidence" value="ECO:0007669"/>
    <property type="project" value="UniProtKB-UniRule"/>
</dbReference>
<feature type="transmembrane region" description="Helical" evidence="7">
    <location>
        <begin position="12"/>
        <end position="37"/>
    </location>
</feature>